<accession>A0A9E8S9K1</accession>
<dbReference type="Gene3D" id="3.40.50.10320">
    <property type="entry name" value="LmbE-like"/>
    <property type="match status" value="1"/>
</dbReference>
<dbReference type="GO" id="GO:0008757">
    <property type="term" value="F:S-adenosylmethionine-dependent methyltransferase activity"/>
    <property type="evidence" value="ECO:0007669"/>
    <property type="project" value="InterPro"/>
</dbReference>
<dbReference type="Gene3D" id="3.40.50.150">
    <property type="entry name" value="Vaccinia Virus protein VP39"/>
    <property type="match status" value="1"/>
</dbReference>
<protein>
    <submittedName>
        <fullName evidence="2">PIG-L family deacetylase</fullName>
    </submittedName>
</protein>
<dbReference type="SUPFAM" id="SSF53335">
    <property type="entry name" value="S-adenosyl-L-methionine-dependent methyltransferases"/>
    <property type="match status" value="1"/>
</dbReference>
<dbReference type="SUPFAM" id="SSF102588">
    <property type="entry name" value="LmbE-like"/>
    <property type="match status" value="1"/>
</dbReference>
<dbReference type="RefSeq" id="WP_267782492.1">
    <property type="nucleotide sequence ID" value="NZ_CP113089.1"/>
</dbReference>
<proteinExistence type="predicted"/>
<dbReference type="Proteomes" id="UP001164706">
    <property type="component" value="Chromosome"/>
</dbReference>
<name>A0A9E8S9K1_9MICO</name>
<dbReference type="GO" id="GO:0009312">
    <property type="term" value="P:oligosaccharide biosynthetic process"/>
    <property type="evidence" value="ECO:0007669"/>
    <property type="project" value="InterPro"/>
</dbReference>
<dbReference type="GO" id="GO:0016811">
    <property type="term" value="F:hydrolase activity, acting on carbon-nitrogen (but not peptide) bonds, in linear amides"/>
    <property type="evidence" value="ECO:0007669"/>
    <property type="project" value="TreeGrafter"/>
</dbReference>
<dbReference type="InterPro" id="IPR024078">
    <property type="entry name" value="LmbE-like_dom_sf"/>
</dbReference>
<dbReference type="CDD" id="cd02440">
    <property type="entry name" value="AdoMet_MTases"/>
    <property type="match status" value="1"/>
</dbReference>
<dbReference type="InterPro" id="IPR008715">
    <property type="entry name" value="SAM-MeTfrase_NodS-like"/>
</dbReference>
<keyword evidence="1" id="KW-0862">Zinc</keyword>
<dbReference type="GO" id="GO:0016137">
    <property type="term" value="P:glycoside metabolic process"/>
    <property type="evidence" value="ECO:0007669"/>
    <property type="project" value="UniProtKB-ARBA"/>
</dbReference>
<reference evidence="2" key="1">
    <citation type="submission" date="2022-11" db="EMBL/GenBank/DDBJ databases">
        <title>Description of Microcella daejonensis nov. sp, isolated from riverside soil.</title>
        <authorList>
            <person name="Molina K.M."/>
            <person name="Kim S.B."/>
        </authorList>
    </citation>
    <scope>NUCLEOTIDE SEQUENCE</scope>
    <source>
        <strain evidence="2">MMS21-STM12</strain>
    </source>
</reference>
<evidence type="ECO:0000313" key="2">
    <source>
        <dbReference type="EMBL" id="WAB82448.1"/>
    </source>
</evidence>
<dbReference type="PANTHER" id="PTHR12993:SF29">
    <property type="entry name" value="BLR3841 PROTEIN"/>
    <property type="match status" value="1"/>
</dbReference>
<dbReference type="PANTHER" id="PTHR12993">
    <property type="entry name" value="N-ACETYLGLUCOSAMINYL-PHOSPHATIDYLINOSITOL DE-N-ACETYLASE-RELATED"/>
    <property type="match status" value="1"/>
</dbReference>
<sequence length="432" mass="46645">MVSFDHREPGTSEQRWAADGRLATRPGLSLDEFDALLVIAAHPDDETLGAGGLIAACAARGLPVRVVVVTDGAAASGHPDAAIAPRRSAELAAAVAALAPDAVIDELGFADGGTLEDREAIRDALRPLLAAAGPRTAVAAPWRGDGHRDHRVVGEVVAELADGAVLLEYPIWMWHWASPDDGVVPWARMVSLAVDAETKARAVARYPSQTQGADPQLGPHVLTRFAREREHFIVEEPIIGESYFDDMLQRRDDPWGFESRWYEQRKRALTLASLPDERYGAALEIGCSIGVLTADLAARCDDLLAVDISGRAVDRARIRVDGAARIEHRNAVVDFPEGAFDLIVLSEMGYYCSEGDLEQLLDSMLAALAPGGSILACHWRHPLDDGPLTGDRVHAALAMRDLPLIVQHAEDDLLIDVYSPDDRSVAVRTGLR</sequence>
<evidence type="ECO:0000313" key="3">
    <source>
        <dbReference type="Proteomes" id="UP001164706"/>
    </source>
</evidence>
<dbReference type="EMBL" id="CP113089">
    <property type="protein sequence ID" value="WAB82448.1"/>
    <property type="molecule type" value="Genomic_DNA"/>
</dbReference>
<dbReference type="InterPro" id="IPR029063">
    <property type="entry name" value="SAM-dependent_MTases_sf"/>
</dbReference>
<organism evidence="2 3">
    <name type="scientific">Microcella daejeonensis</name>
    <dbReference type="NCBI Taxonomy" id="2994971"/>
    <lineage>
        <taxon>Bacteria</taxon>
        <taxon>Bacillati</taxon>
        <taxon>Actinomycetota</taxon>
        <taxon>Actinomycetes</taxon>
        <taxon>Micrococcales</taxon>
        <taxon>Microbacteriaceae</taxon>
        <taxon>Microcella</taxon>
    </lineage>
</organism>
<keyword evidence="3" id="KW-1185">Reference proteome</keyword>
<dbReference type="Pfam" id="PF05401">
    <property type="entry name" value="NodS"/>
    <property type="match status" value="1"/>
</dbReference>
<gene>
    <name evidence="2" type="ORF">OVN18_05460</name>
</gene>
<dbReference type="AlphaFoldDB" id="A0A9E8S9K1"/>
<dbReference type="Pfam" id="PF02585">
    <property type="entry name" value="PIG-L"/>
    <property type="match status" value="1"/>
</dbReference>
<evidence type="ECO:0000256" key="1">
    <source>
        <dbReference type="ARBA" id="ARBA00022833"/>
    </source>
</evidence>
<dbReference type="KEGG" id="mdb:OVN18_05460"/>
<dbReference type="InterPro" id="IPR003737">
    <property type="entry name" value="GlcNAc_PI_deacetylase-related"/>
</dbReference>